<sequence>MSGSQRARKETDYKAFREYRIGHFEPQGALSERCLGQDLVGLVGKRVEEVHDLVNGFLHHVGFRELQERERHAQHNLPALFKHKHVPDPMQRREREHVQVEIERLEPANGKHFNPHVFPCEVRGQTRRRHVQESLRLETVDIEHVQSRRKHLAQAIVLKERH</sequence>
<gene>
    <name evidence="1" type="ORF">PsorP6_018184</name>
</gene>
<dbReference type="Proteomes" id="UP001163321">
    <property type="component" value="Chromosome 2"/>
</dbReference>
<comment type="caution">
    <text evidence="1">The sequence shown here is derived from an EMBL/GenBank/DDBJ whole genome shotgun (WGS) entry which is preliminary data.</text>
</comment>
<dbReference type="EMBL" id="CM047581">
    <property type="protein sequence ID" value="KAI9916488.1"/>
    <property type="molecule type" value="Genomic_DNA"/>
</dbReference>
<organism evidence="1 2">
    <name type="scientific">Peronosclerospora sorghi</name>
    <dbReference type="NCBI Taxonomy" id="230839"/>
    <lineage>
        <taxon>Eukaryota</taxon>
        <taxon>Sar</taxon>
        <taxon>Stramenopiles</taxon>
        <taxon>Oomycota</taxon>
        <taxon>Peronosporomycetes</taxon>
        <taxon>Peronosporales</taxon>
        <taxon>Peronosporaceae</taxon>
        <taxon>Peronosclerospora</taxon>
    </lineage>
</organism>
<proteinExistence type="predicted"/>
<evidence type="ECO:0000313" key="2">
    <source>
        <dbReference type="Proteomes" id="UP001163321"/>
    </source>
</evidence>
<keyword evidence="2" id="KW-1185">Reference proteome</keyword>
<reference evidence="1 2" key="1">
    <citation type="journal article" date="2022" name="bioRxiv">
        <title>The genome of the oomycete Peronosclerospora sorghi, a cosmopolitan pathogen of maize and sorghum, is inflated with dispersed pseudogenes.</title>
        <authorList>
            <person name="Fletcher K."/>
            <person name="Martin F."/>
            <person name="Isakeit T."/>
            <person name="Cavanaugh K."/>
            <person name="Magill C."/>
            <person name="Michelmore R."/>
        </authorList>
    </citation>
    <scope>NUCLEOTIDE SEQUENCE [LARGE SCALE GENOMIC DNA]</scope>
    <source>
        <strain evidence="1">P6</strain>
    </source>
</reference>
<name>A0ACC0WEX2_9STRA</name>
<protein>
    <submittedName>
        <fullName evidence="1">Uncharacterized protein</fullName>
    </submittedName>
</protein>
<evidence type="ECO:0000313" key="1">
    <source>
        <dbReference type="EMBL" id="KAI9916488.1"/>
    </source>
</evidence>
<accession>A0ACC0WEX2</accession>